<organism evidence="5 6">
    <name type="scientific">Triticum turgidum subsp. durum</name>
    <name type="common">Durum wheat</name>
    <name type="synonym">Triticum durum</name>
    <dbReference type="NCBI Taxonomy" id="4567"/>
    <lineage>
        <taxon>Eukaryota</taxon>
        <taxon>Viridiplantae</taxon>
        <taxon>Streptophyta</taxon>
        <taxon>Embryophyta</taxon>
        <taxon>Tracheophyta</taxon>
        <taxon>Spermatophyta</taxon>
        <taxon>Magnoliopsida</taxon>
        <taxon>Liliopsida</taxon>
        <taxon>Poales</taxon>
        <taxon>Poaceae</taxon>
        <taxon>BOP clade</taxon>
        <taxon>Pooideae</taxon>
        <taxon>Triticodae</taxon>
        <taxon>Triticeae</taxon>
        <taxon>Triticinae</taxon>
        <taxon>Triticum</taxon>
    </lineage>
</organism>
<evidence type="ECO:0000256" key="1">
    <source>
        <dbReference type="ARBA" id="ARBA00007626"/>
    </source>
</evidence>
<protein>
    <recommendedName>
        <fullName evidence="7">Pentacotripeptide-repeat region of PRORP domain-containing protein</fullName>
    </recommendedName>
</protein>
<evidence type="ECO:0008006" key="7">
    <source>
        <dbReference type="Google" id="ProtNLM"/>
    </source>
</evidence>
<keyword evidence="6" id="KW-1185">Reference proteome</keyword>
<evidence type="ECO:0000256" key="4">
    <source>
        <dbReference type="PROSITE-ProRule" id="PRU00708"/>
    </source>
</evidence>
<feature type="repeat" description="PPR" evidence="4">
    <location>
        <begin position="41"/>
        <end position="75"/>
    </location>
</feature>
<name>A0A9R0UTV7_TRITD</name>
<dbReference type="InterPro" id="IPR002885">
    <property type="entry name" value="PPR_rpt"/>
</dbReference>
<dbReference type="Proteomes" id="UP000324705">
    <property type="component" value="Chromosome 1A"/>
</dbReference>
<evidence type="ECO:0000256" key="2">
    <source>
        <dbReference type="ARBA" id="ARBA00022737"/>
    </source>
</evidence>
<evidence type="ECO:0000313" key="5">
    <source>
        <dbReference type="EMBL" id="VAH00743.1"/>
    </source>
</evidence>
<dbReference type="Gramene" id="TRITD1Av1G006200.1">
    <property type="protein sequence ID" value="TRITD1Av1G006200.1"/>
    <property type="gene ID" value="TRITD1Av1G006200"/>
</dbReference>
<sequence>MNVKFDITIVNIIIGAFYRVERNQEAKDLFAAIPANGLVPNVVTYTIMMTNLIKEGSVEEADNLFLSMEKSGCTANSCLLNHIIRRLLEKGEIVKAGNYMSKVDAKSYSLEAKTVSQLISLFSRKGKYREHIKLLPTKYQFLEEAATVE</sequence>
<accession>A0A9R0UTV7</accession>
<dbReference type="PANTHER" id="PTHR47939">
    <property type="entry name" value="MEMBRANE-ASSOCIATED SALT-INDUCIBLE PROTEIN-LIKE"/>
    <property type="match status" value="1"/>
</dbReference>
<dbReference type="OMA" id="FMEPRDD"/>
<dbReference type="PROSITE" id="PS51375">
    <property type="entry name" value="PPR"/>
    <property type="match status" value="1"/>
</dbReference>
<dbReference type="Pfam" id="PF13041">
    <property type="entry name" value="PPR_2"/>
    <property type="match status" value="1"/>
</dbReference>
<proteinExistence type="inferred from homology"/>
<evidence type="ECO:0000256" key="3">
    <source>
        <dbReference type="ARBA" id="ARBA00022946"/>
    </source>
</evidence>
<dbReference type="PANTHER" id="PTHR47939:SF13">
    <property type="entry name" value="OS03G0201400 PROTEIN"/>
    <property type="match status" value="1"/>
</dbReference>
<dbReference type="InterPro" id="IPR011990">
    <property type="entry name" value="TPR-like_helical_dom_sf"/>
</dbReference>
<evidence type="ECO:0000313" key="6">
    <source>
        <dbReference type="Proteomes" id="UP000324705"/>
    </source>
</evidence>
<dbReference type="NCBIfam" id="TIGR00756">
    <property type="entry name" value="PPR"/>
    <property type="match status" value="1"/>
</dbReference>
<keyword evidence="3" id="KW-0809">Transit peptide</keyword>
<comment type="similarity">
    <text evidence="1">Belongs to the PPR family. P subfamily.</text>
</comment>
<reference evidence="5 6" key="1">
    <citation type="submission" date="2017-09" db="EMBL/GenBank/DDBJ databases">
        <authorList>
            <consortium name="International Durum Wheat Genome Sequencing Consortium (IDWGSC)"/>
            <person name="Milanesi L."/>
        </authorList>
    </citation>
    <scope>NUCLEOTIDE SEQUENCE [LARGE SCALE GENOMIC DNA]</scope>
    <source>
        <strain evidence="6">cv. Svevo</strain>
    </source>
</reference>
<dbReference type="EMBL" id="LT934111">
    <property type="protein sequence ID" value="VAH00743.1"/>
    <property type="molecule type" value="Genomic_DNA"/>
</dbReference>
<gene>
    <name evidence="5" type="ORF">TRITD_1Av1G006200</name>
</gene>
<dbReference type="Gene3D" id="1.25.40.10">
    <property type="entry name" value="Tetratricopeptide repeat domain"/>
    <property type="match status" value="1"/>
</dbReference>
<dbReference type="InterPro" id="IPR050667">
    <property type="entry name" value="PPR-containing_protein"/>
</dbReference>
<keyword evidence="2" id="KW-0677">Repeat</keyword>
<dbReference type="AlphaFoldDB" id="A0A9R0UTV7"/>